<organism evidence="10 11">
    <name type="scientific">[Clostridium] celerecrescens 18A</name>
    <dbReference type="NCBI Taxonomy" id="1286362"/>
    <lineage>
        <taxon>Bacteria</taxon>
        <taxon>Bacillati</taxon>
        <taxon>Bacillota</taxon>
        <taxon>Clostridia</taxon>
        <taxon>Lachnospirales</taxon>
        <taxon>Lachnospiraceae</taxon>
        <taxon>Lacrimispora</taxon>
    </lineage>
</organism>
<keyword evidence="6 8" id="KW-0057">Aromatic amino acid biosynthesis</keyword>
<dbReference type="InterPro" id="IPR013785">
    <property type="entry name" value="Aldolase_TIM"/>
</dbReference>
<dbReference type="SUPFAM" id="SSF51569">
    <property type="entry name" value="Aldolase"/>
    <property type="match status" value="1"/>
</dbReference>
<dbReference type="Pfam" id="PF00793">
    <property type="entry name" value="DAHP_synth_1"/>
    <property type="match status" value="1"/>
</dbReference>
<gene>
    <name evidence="10" type="ORF">H171_0068</name>
</gene>
<dbReference type="PIRSF" id="PIRSF001361">
    <property type="entry name" value="DAHP_synthase"/>
    <property type="match status" value="1"/>
</dbReference>
<sequence length="342" mass="38813">MGFQYVNNLPSPEEIKERFPLPAEFKALKIERDQAISDVLTGKSDKFLVIIGPCSADNEESVSDYVNRLVKVQEKTKDRLILIPRIYTNKPRTTGEGYKGMLHQPDPEKKPDMHEGLIAIRRMHMNVFLETGLSTADEMLYPENLGYLDDIMSYIAIGARSVENQQHRLTSSACDVAVGMKNPTSGDMSVMLNSVVAAQQAHDFTYRGWEVRSKGNPLAHTILRGAVNKHGQCIPNYHFEDLFLLHEMYSRRNLQNPACIVDTNHSNSNKKYKEQFRISKEVLHSRRHSPEIRSLIKGLMIESYIEPGSQKVGEGIYGKSITDPCLGWEDSERLIYEIAENA</sequence>
<evidence type="ECO:0000313" key="10">
    <source>
        <dbReference type="EMBL" id="PJJ26632.1"/>
    </source>
</evidence>
<comment type="catalytic activity">
    <reaction evidence="7 8">
        <text>D-erythrose 4-phosphate + phosphoenolpyruvate + H2O = 7-phospho-2-dehydro-3-deoxy-D-arabino-heptonate + phosphate</text>
        <dbReference type="Rhea" id="RHEA:14717"/>
        <dbReference type="ChEBI" id="CHEBI:15377"/>
        <dbReference type="ChEBI" id="CHEBI:16897"/>
        <dbReference type="ChEBI" id="CHEBI:43474"/>
        <dbReference type="ChEBI" id="CHEBI:58394"/>
        <dbReference type="ChEBI" id="CHEBI:58702"/>
        <dbReference type="EC" id="2.5.1.54"/>
    </reaction>
</comment>
<dbReference type="AlphaFoldDB" id="A0A2M8YZL0"/>
<feature type="domain" description="DAHP synthetase I/KDSA" evidence="9">
    <location>
        <begin position="34"/>
        <end position="333"/>
    </location>
</feature>
<evidence type="ECO:0000256" key="8">
    <source>
        <dbReference type="PIRNR" id="PIRNR001361"/>
    </source>
</evidence>
<evidence type="ECO:0000256" key="2">
    <source>
        <dbReference type="ARBA" id="ARBA00004688"/>
    </source>
</evidence>
<evidence type="ECO:0000256" key="6">
    <source>
        <dbReference type="ARBA" id="ARBA00023141"/>
    </source>
</evidence>
<comment type="pathway">
    <text evidence="2 8">Metabolic intermediate biosynthesis; chorismate biosynthesis; chorismate from D-erythrose 4-phosphate and phosphoenolpyruvate: step 1/7.</text>
</comment>
<evidence type="ECO:0000256" key="5">
    <source>
        <dbReference type="ARBA" id="ARBA00022679"/>
    </source>
</evidence>
<dbReference type="GO" id="GO:0003849">
    <property type="term" value="F:3-deoxy-7-phosphoheptulonate synthase activity"/>
    <property type="evidence" value="ECO:0007669"/>
    <property type="project" value="UniProtKB-EC"/>
</dbReference>
<comment type="function">
    <text evidence="1 8">Stereospecific condensation of phosphoenolpyruvate (PEP) and D-erythrose-4-phosphate (E4P) giving rise to 3-deoxy-D-arabino-heptulosonate-7-phosphate (DAHP).</text>
</comment>
<evidence type="ECO:0000256" key="7">
    <source>
        <dbReference type="ARBA" id="ARBA00047508"/>
    </source>
</evidence>
<dbReference type="OrthoDB" id="9807331at2"/>
<comment type="caution">
    <text evidence="10">The sequence shown here is derived from an EMBL/GenBank/DDBJ whole genome shotgun (WGS) entry which is preliminary data.</text>
</comment>
<dbReference type="NCBIfam" id="TIGR00034">
    <property type="entry name" value="aroFGH"/>
    <property type="match status" value="1"/>
</dbReference>
<dbReference type="RefSeq" id="WP_100303371.1">
    <property type="nucleotide sequence ID" value="NZ_PGET01000001.1"/>
</dbReference>
<evidence type="ECO:0000256" key="1">
    <source>
        <dbReference type="ARBA" id="ARBA00003726"/>
    </source>
</evidence>
<reference evidence="10 11" key="1">
    <citation type="submission" date="2017-11" db="EMBL/GenBank/DDBJ databases">
        <title>Understudied soil microbes with underappreciated capabilities: Untangling the Clostridium saccharolyticum group.</title>
        <authorList>
            <person name="Leschine S."/>
        </authorList>
    </citation>
    <scope>NUCLEOTIDE SEQUENCE [LARGE SCALE GENOMIC DNA]</scope>
    <source>
        <strain evidence="10 11">18A</strain>
    </source>
</reference>
<dbReference type="InterPro" id="IPR006218">
    <property type="entry name" value="DAHP1/KDSA"/>
</dbReference>
<dbReference type="EC" id="2.5.1.54" evidence="8"/>
<evidence type="ECO:0000259" key="9">
    <source>
        <dbReference type="Pfam" id="PF00793"/>
    </source>
</evidence>
<evidence type="ECO:0000256" key="4">
    <source>
        <dbReference type="ARBA" id="ARBA00022605"/>
    </source>
</evidence>
<dbReference type="GO" id="GO:0005737">
    <property type="term" value="C:cytoplasm"/>
    <property type="evidence" value="ECO:0007669"/>
    <property type="project" value="TreeGrafter"/>
</dbReference>
<comment type="similarity">
    <text evidence="3 8">Belongs to the class-I DAHP synthase family.</text>
</comment>
<protein>
    <recommendedName>
        <fullName evidence="8">Phospho-2-dehydro-3-deoxyheptonate aldolase</fullName>
        <ecNumber evidence="8">2.5.1.54</ecNumber>
    </recommendedName>
</protein>
<dbReference type="GO" id="GO:0009423">
    <property type="term" value="P:chorismate biosynthetic process"/>
    <property type="evidence" value="ECO:0007669"/>
    <property type="project" value="UniProtKB-UniPathway"/>
</dbReference>
<keyword evidence="4 8" id="KW-0028">Amino-acid biosynthesis</keyword>
<name>A0A2M8YZL0_9FIRM</name>
<proteinExistence type="inferred from homology"/>
<accession>A0A2M8YZL0</accession>
<dbReference type="UniPathway" id="UPA00053">
    <property type="reaction ID" value="UER00084"/>
</dbReference>
<evidence type="ECO:0000256" key="3">
    <source>
        <dbReference type="ARBA" id="ARBA00007985"/>
    </source>
</evidence>
<dbReference type="Gene3D" id="3.20.20.70">
    <property type="entry name" value="Aldolase class I"/>
    <property type="match status" value="1"/>
</dbReference>
<dbReference type="EMBL" id="PGET01000001">
    <property type="protein sequence ID" value="PJJ26632.1"/>
    <property type="molecule type" value="Genomic_DNA"/>
</dbReference>
<dbReference type="PANTHER" id="PTHR21225:SF12">
    <property type="entry name" value="PHOSPHO-2-DEHYDRO-3-DEOXYHEPTONATE ALDOLASE, TYROSINE-INHIBITED"/>
    <property type="match status" value="1"/>
</dbReference>
<dbReference type="GO" id="GO:0008652">
    <property type="term" value="P:amino acid biosynthetic process"/>
    <property type="evidence" value="ECO:0007669"/>
    <property type="project" value="UniProtKB-KW"/>
</dbReference>
<keyword evidence="5 8" id="KW-0808">Transferase</keyword>
<dbReference type="InterPro" id="IPR006219">
    <property type="entry name" value="DAHP_synth_1"/>
</dbReference>
<dbReference type="PANTHER" id="PTHR21225">
    <property type="entry name" value="PHOSPHO-2-DEHYDRO-3-DEOXYHEPTONATE ALDOLASE DAHP SYNTHETASE"/>
    <property type="match status" value="1"/>
</dbReference>
<dbReference type="Proteomes" id="UP000231092">
    <property type="component" value="Unassembled WGS sequence"/>
</dbReference>
<dbReference type="GO" id="GO:0009073">
    <property type="term" value="P:aromatic amino acid family biosynthetic process"/>
    <property type="evidence" value="ECO:0007669"/>
    <property type="project" value="UniProtKB-KW"/>
</dbReference>
<evidence type="ECO:0000313" key="11">
    <source>
        <dbReference type="Proteomes" id="UP000231092"/>
    </source>
</evidence>